<feature type="transmembrane region" description="Helical" evidence="1">
    <location>
        <begin position="21"/>
        <end position="43"/>
    </location>
</feature>
<name>A0A7X0MDZ4_9HYPH</name>
<keyword evidence="1" id="KW-0472">Membrane</keyword>
<dbReference type="PANTHER" id="PTHR37299">
    <property type="entry name" value="TRANSCRIPTIONAL REGULATOR-RELATED"/>
    <property type="match status" value="1"/>
</dbReference>
<dbReference type="GO" id="GO:0003677">
    <property type="term" value="F:DNA binding"/>
    <property type="evidence" value="ECO:0007669"/>
    <property type="project" value="InterPro"/>
</dbReference>
<dbReference type="PANTHER" id="PTHR37299:SF1">
    <property type="entry name" value="STAGE 0 SPORULATION PROTEIN A HOMOLOG"/>
    <property type="match status" value="1"/>
</dbReference>
<dbReference type="InterPro" id="IPR046947">
    <property type="entry name" value="LytR-like"/>
</dbReference>
<protein>
    <recommendedName>
        <fullName evidence="2">HTH LytTR-type domain-containing protein</fullName>
    </recommendedName>
</protein>
<dbReference type="Pfam" id="PF04397">
    <property type="entry name" value="LytTR"/>
    <property type="match status" value="1"/>
</dbReference>
<dbReference type="AlphaFoldDB" id="A0A7X0MDZ4"/>
<dbReference type="GO" id="GO:0000156">
    <property type="term" value="F:phosphorelay response regulator activity"/>
    <property type="evidence" value="ECO:0007669"/>
    <property type="project" value="InterPro"/>
</dbReference>
<feature type="transmembrane region" description="Helical" evidence="1">
    <location>
        <begin position="92"/>
        <end position="122"/>
    </location>
</feature>
<proteinExistence type="predicted"/>
<sequence length="287" mass="31899">MSVGTSGDFNVTKVGRFGLDVASFTTIAAGVAAVDLSNIFTLAHNSLRHGPDAELWIPSVTEATSGVSILGALWIVVLALRHARPGQMPWLFMVFIHAFASLCFSAQHVVTMVVMRITIFGIVGAHYHFEPGDCFYEYRKDVLTYLLITALLTVCHSRAQTPKRDKAPEFEREATFDIRVRGQTVRVPLRAVLALRAAGNYVEVLLEDGRRLLLRGTLSSYTERLTPSGFERTHRSWLVNGARIVGLRNAGSGDMHVDLPGGYEAPLSRRYREVLKRLKHLQQPVSR</sequence>
<evidence type="ECO:0000313" key="3">
    <source>
        <dbReference type="EMBL" id="MBB6487134.1"/>
    </source>
</evidence>
<dbReference type="Gene3D" id="2.40.50.1020">
    <property type="entry name" value="LytTr DNA-binding domain"/>
    <property type="match status" value="1"/>
</dbReference>
<dbReference type="SMART" id="SM00850">
    <property type="entry name" value="LytTR"/>
    <property type="match status" value="1"/>
</dbReference>
<keyword evidence="1" id="KW-1133">Transmembrane helix</keyword>
<dbReference type="EMBL" id="JACHBG010000011">
    <property type="protein sequence ID" value="MBB6487134.1"/>
    <property type="molecule type" value="Genomic_DNA"/>
</dbReference>
<dbReference type="PROSITE" id="PS50930">
    <property type="entry name" value="HTH_LYTTR"/>
    <property type="match status" value="1"/>
</dbReference>
<dbReference type="PIRSF" id="PIRSF031767">
    <property type="entry name" value="MHYE_LytTR"/>
    <property type="match status" value="1"/>
</dbReference>
<organism evidence="3 4">
    <name type="scientific">Rhizobium lusitanum</name>
    <dbReference type="NCBI Taxonomy" id="293958"/>
    <lineage>
        <taxon>Bacteria</taxon>
        <taxon>Pseudomonadati</taxon>
        <taxon>Pseudomonadota</taxon>
        <taxon>Alphaproteobacteria</taxon>
        <taxon>Hyphomicrobiales</taxon>
        <taxon>Rhizobiaceae</taxon>
        <taxon>Rhizobium/Agrobacterium group</taxon>
        <taxon>Rhizobium</taxon>
    </lineage>
</organism>
<dbReference type="Proteomes" id="UP000565576">
    <property type="component" value="Unassembled WGS sequence"/>
</dbReference>
<dbReference type="InterPro" id="IPR012379">
    <property type="entry name" value="LytTR_MHYE"/>
</dbReference>
<reference evidence="3 4" key="1">
    <citation type="submission" date="2020-08" db="EMBL/GenBank/DDBJ databases">
        <title>Genomic Encyclopedia of Type Strains, Phase IV (KMG-V): Genome sequencing to study the core and pangenomes of soil and plant-associated prokaryotes.</title>
        <authorList>
            <person name="Whitman W."/>
        </authorList>
    </citation>
    <scope>NUCLEOTIDE SEQUENCE [LARGE SCALE GENOMIC DNA]</scope>
    <source>
        <strain evidence="3 4">SEMIA 4060</strain>
    </source>
</reference>
<comment type="caution">
    <text evidence="3">The sequence shown here is derived from an EMBL/GenBank/DDBJ whole genome shotgun (WGS) entry which is preliminary data.</text>
</comment>
<feature type="transmembrane region" description="Helical" evidence="1">
    <location>
        <begin position="63"/>
        <end position="80"/>
    </location>
</feature>
<evidence type="ECO:0000256" key="1">
    <source>
        <dbReference type="SAM" id="Phobius"/>
    </source>
</evidence>
<feature type="domain" description="HTH LytTR-type" evidence="2">
    <location>
        <begin position="176"/>
        <end position="281"/>
    </location>
</feature>
<keyword evidence="1" id="KW-0812">Transmembrane</keyword>
<gene>
    <name evidence="3" type="ORF">GGD46_004434</name>
</gene>
<accession>A0A7X0MDZ4</accession>
<dbReference type="RefSeq" id="WP_184707685.1">
    <property type="nucleotide sequence ID" value="NZ_JACHBG010000011.1"/>
</dbReference>
<evidence type="ECO:0000259" key="2">
    <source>
        <dbReference type="PROSITE" id="PS50930"/>
    </source>
</evidence>
<evidence type="ECO:0000313" key="4">
    <source>
        <dbReference type="Proteomes" id="UP000565576"/>
    </source>
</evidence>
<dbReference type="InterPro" id="IPR007492">
    <property type="entry name" value="LytTR_DNA-bd_dom"/>
</dbReference>